<keyword evidence="13" id="KW-1185">Reference proteome</keyword>
<gene>
    <name evidence="12" type="ORF">B0I36DRAFT_385155</name>
</gene>
<keyword evidence="7" id="KW-0325">Glycoprotein</keyword>
<evidence type="ECO:0000259" key="9">
    <source>
        <dbReference type="Pfam" id="PF00394"/>
    </source>
</evidence>
<dbReference type="PROSITE" id="PS00079">
    <property type="entry name" value="MULTICOPPER_OXIDASE1"/>
    <property type="match status" value="2"/>
</dbReference>
<evidence type="ECO:0000313" key="12">
    <source>
        <dbReference type="EMBL" id="KAH7029787.1"/>
    </source>
</evidence>
<dbReference type="InterPro" id="IPR045087">
    <property type="entry name" value="Cu-oxidase_fam"/>
</dbReference>
<dbReference type="Pfam" id="PF07732">
    <property type="entry name" value="Cu-oxidase_3"/>
    <property type="match status" value="1"/>
</dbReference>
<evidence type="ECO:0000259" key="11">
    <source>
        <dbReference type="Pfam" id="PF07732"/>
    </source>
</evidence>
<accession>A0A9P9BQ07</accession>
<dbReference type="InterPro" id="IPR001117">
    <property type="entry name" value="Cu-oxidase_2nd"/>
</dbReference>
<evidence type="ECO:0000256" key="1">
    <source>
        <dbReference type="ARBA" id="ARBA00010609"/>
    </source>
</evidence>
<dbReference type="Pfam" id="PF00394">
    <property type="entry name" value="Cu-oxidase"/>
    <property type="match status" value="1"/>
</dbReference>
<dbReference type="SUPFAM" id="SSF49503">
    <property type="entry name" value="Cupredoxins"/>
    <property type="match status" value="3"/>
</dbReference>
<feature type="signal peptide" evidence="8">
    <location>
        <begin position="1"/>
        <end position="26"/>
    </location>
</feature>
<dbReference type="GO" id="GO:0005507">
    <property type="term" value="F:copper ion binding"/>
    <property type="evidence" value="ECO:0007669"/>
    <property type="project" value="InterPro"/>
</dbReference>
<evidence type="ECO:0000313" key="13">
    <source>
        <dbReference type="Proteomes" id="UP000756346"/>
    </source>
</evidence>
<dbReference type="InterPro" id="IPR008972">
    <property type="entry name" value="Cupredoxin"/>
</dbReference>
<keyword evidence="6" id="KW-0186">Copper</keyword>
<dbReference type="InterPro" id="IPR033138">
    <property type="entry name" value="Cu_oxidase_CS"/>
</dbReference>
<evidence type="ECO:0000256" key="3">
    <source>
        <dbReference type="ARBA" id="ARBA00022729"/>
    </source>
</evidence>
<evidence type="ECO:0000256" key="7">
    <source>
        <dbReference type="ARBA" id="ARBA00023180"/>
    </source>
</evidence>
<dbReference type="InterPro" id="IPR011706">
    <property type="entry name" value="Cu-oxidase_C"/>
</dbReference>
<sequence length="624" mass="67768">MRFLSLSGFNALKSALLLAPLVAGLAVVPHGQPRRYDLALTWEKRAPDGYERDMFLVNGQFPGPLLEFHEGEKVEIFVENKSPYNTSIHYHGIEMLGTPWSDGVPGLTQIPIQPGCAFTYRWTASQHGTYFYHSHSESQVNDGLYGPVVIHPAPGTEKPYGLITEDARELKAIEKAEAERIPLLIGDWRHMTSEAELEVSRNSHIEHLCFDSIIVNGKGNVNCLTPEQQQPLITPGQLGLLGNLSLTSKSCVPAEGLAALSDMIAPVKANISAIPPDLFGECATTTTAGEVIAVTKKKCDTLSPGKWVVFDVIGALSLHTVMISLDEIRTYVVAIDGNYISPIPADALLLVNGQRYTILAHFVTPKKYTLRVSAVSDPQILFGHATIDYQAHGQPQDSSPSVPSINERGMNLTSDVVIFDGMHAALPFPADAHKPSADVDATYKVTMGFGRSIAEFVFNGTARPSTDNGNGNALPLLLSPQPGLQDNHTITVPSESSWVDYVIQVTPGNPPHPIHVHGRHFYVLGSGVGAFPWSTVAEAQAELPAGAINLNNPQLRDTFVTPASSMTELSWLVLRRASDNEGVWMIHCHIQSHLQGGMSMVIQDGTDGGIDVPEEYRAYQCKAQ</sequence>
<dbReference type="InterPro" id="IPR002355">
    <property type="entry name" value="Cu_oxidase_Cu_BS"/>
</dbReference>
<dbReference type="RefSeq" id="XP_046012075.1">
    <property type="nucleotide sequence ID" value="XM_046161047.1"/>
</dbReference>
<dbReference type="FunFam" id="2.60.40.420:FF:000036">
    <property type="entry name" value="L-ascorbate oxidase"/>
    <property type="match status" value="1"/>
</dbReference>
<name>A0A9P9BQ07_9PEZI</name>
<evidence type="ECO:0000256" key="5">
    <source>
        <dbReference type="ARBA" id="ARBA00023002"/>
    </source>
</evidence>
<organism evidence="12 13">
    <name type="scientific">Microdochium trichocladiopsis</name>
    <dbReference type="NCBI Taxonomy" id="1682393"/>
    <lineage>
        <taxon>Eukaryota</taxon>
        <taxon>Fungi</taxon>
        <taxon>Dikarya</taxon>
        <taxon>Ascomycota</taxon>
        <taxon>Pezizomycotina</taxon>
        <taxon>Sordariomycetes</taxon>
        <taxon>Xylariomycetidae</taxon>
        <taxon>Xylariales</taxon>
        <taxon>Microdochiaceae</taxon>
        <taxon>Microdochium</taxon>
    </lineage>
</organism>
<dbReference type="InterPro" id="IPR011707">
    <property type="entry name" value="Cu-oxidase-like_N"/>
</dbReference>
<comment type="similarity">
    <text evidence="1">Belongs to the multicopper oxidase family.</text>
</comment>
<evidence type="ECO:0000256" key="2">
    <source>
        <dbReference type="ARBA" id="ARBA00022723"/>
    </source>
</evidence>
<dbReference type="Gene3D" id="2.60.40.420">
    <property type="entry name" value="Cupredoxins - blue copper proteins"/>
    <property type="match status" value="3"/>
</dbReference>
<keyword evidence="2" id="KW-0479">Metal-binding</keyword>
<evidence type="ECO:0000256" key="6">
    <source>
        <dbReference type="ARBA" id="ARBA00023008"/>
    </source>
</evidence>
<dbReference type="Pfam" id="PF07731">
    <property type="entry name" value="Cu-oxidase_2"/>
    <property type="match status" value="1"/>
</dbReference>
<feature type="domain" description="Plastocyanin-like" evidence="10">
    <location>
        <begin position="479"/>
        <end position="604"/>
    </location>
</feature>
<dbReference type="CDD" id="cd13850">
    <property type="entry name" value="CuRO_1_Abr2_like"/>
    <property type="match status" value="1"/>
</dbReference>
<evidence type="ECO:0000259" key="10">
    <source>
        <dbReference type="Pfam" id="PF07731"/>
    </source>
</evidence>
<feature type="chain" id="PRO_5040150609" evidence="8">
    <location>
        <begin position="27"/>
        <end position="624"/>
    </location>
</feature>
<dbReference type="Proteomes" id="UP000756346">
    <property type="component" value="Unassembled WGS sequence"/>
</dbReference>
<comment type="caution">
    <text evidence="12">The sequence shown here is derived from an EMBL/GenBank/DDBJ whole genome shotgun (WGS) entry which is preliminary data.</text>
</comment>
<keyword evidence="4" id="KW-0677">Repeat</keyword>
<reference evidence="12" key="1">
    <citation type="journal article" date="2021" name="Nat. Commun.">
        <title>Genetic determinants of endophytism in the Arabidopsis root mycobiome.</title>
        <authorList>
            <person name="Mesny F."/>
            <person name="Miyauchi S."/>
            <person name="Thiergart T."/>
            <person name="Pickel B."/>
            <person name="Atanasova L."/>
            <person name="Karlsson M."/>
            <person name="Huettel B."/>
            <person name="Barry K.W."/>
            <person name="Haridas S."/>
            <person name="Chen C."/>
            <person name="Bauer D."/>
            <person name="Andreopoulos W."/>
            <person name="Pangilinan J."/>
            <person name="LaButti K."/>
            <person name="Riley R."/>
            <person name="Lipzen A."/>
            <person name="Clum A."/>
            <person name="Drula E."/>
            <person name="Henrissat B."/>
            <person name="Kohler A."/>
            <person name="Grigoriev I.V."/>
            <person name="Martin F.M."/>
            <person name="Hacquard S."/>
        </authorList>
    </citation>
    <scope>NUCLEOTIDE SEQUENCE</scope>
    <source>
        <strain evidence="12">MPI-CAGE-CH-0230</strain>
    </source>
</reference>
<feature type="domain" description="Plastocyanin-like" evidence="11">
    <location>
        <begin position="41"/>
        <end position="153"/>
    </location>
</feature>
<dbReference type="GO" id="GO:0016491">
    <property type="term" value="F:oxidoreductase activity"/>
    <property type="evidence" value="ECO:0007669"/>
    <property type="project" value="UniProtKB-KW"/>
</dbReference>
<dbReference type="EMBL" id="JAGTJQ010000006">
    <property type="protein sequence ID" value="KAH7029787.1"/>
    <property type="molecule type" value="Genomic_DNA"/>
</dbReference>
<proteinExistence type="inferred from homology"/>
<evidence type="ECO:0000256" key="8">
    <source>
        <dbReference type="SAM" id="SignalP"/>
    </source>
</evidence>
<dbReference type="AlphaFoldDB" id="A0A9P9BQ07"/>
<evidence type="ECO:0000256" key="4">
    <source>
        <dbReference type="ARBA" id="ARBA00022737"/>
    </source>
</evidence>
<dbReference type="PROSITE" id="PS00080">
    <property type="entry name" value="MULTICOPPER_OXIDASE2"/>
    <property type="match status" value="1"/>
</dbReference>
<dbReference type="PANTHER" id="PTHR11709">
    <property type="entry name" value="MULTI-COPPER OXIDASE"/>
    <property type="match status" value="1"/>
</dbReference>
<protein>
    <submittedName>
        <fullName evidence="12">Cupredoxin</fullName>
    </submittedName>
</protein>
<keyword evidence="5" id="KW-0560">Oxidoreductase</keyword>
<dbReference type="PANTHER" id="PTHR11709:SF488">
    <property type="entry name" value="LACCASE-RELATED"/>
    <property type="match status" value="1"/>
</dbReference>
<keyword evidence="3 8" id="KW-0732">Signal</keyword>
<feature type="domain" description="Plastocyanin-like" evidence="9">
    <location>
        <begin position="181"/>
        <end position="375"/>
    </location>
</feature>
<dbReference type="GeneID" id="70190593"/>
<dbReference type="OrthoDB" id="2121828at2759"/>